<feature type="chain" id="PRO_5039417697" description="Pilin isopeptide linkage domain protein" evidence="2">
    <location>
        <begin position="31"/>
        <end position="367"/>
    </location>
</feature>
<reference evidence="3 4" key="2">
    <citation type="submission" date="2009-02" db="EMBL/GenBank/DDBJ databases">
        <title>Draft genome sequence of Clostridium asparagiforme (DSM 15981).</title>
        <authorList>
            <person name="Sudarsanam P."/>
            <person name="Ley R."/>
            <person name="Guruge J."/>
            <person name="Turnbaugh P.J."/>
            <person name="Mahowald M."/>
            <person name="Liep D."/>
            <person name="Gordon J."/>
        </authorList>
    </citation>
    <scope>NUCLEOTIDE SEQUENCE [LARGE SCALE GENOMIC DNA]</scope>
    <source>
        <strain evidence="3 4">DSM 15981</strain>
    </source>
</reference>
<keyword evidence="1" id="KW-0812">Transmembrane</keyword>
<accession>C0DBH0</accession>
<comment type="caution">
    <text evidence="3">The sequence shown here is derived from an EMBL/GenBank/DDBJ whole genome shotgun (WGS) entry which is preliminary data.</text>
</comment>
<dbReference type="EMBL" id="ACCJ01000550">
    <property type="protein sequence ID" value="EEG51345.1"/>
    <property type="molecule type" value="Genomic_DNA"/>
</dbReference>
<organism evidence="3 4">
    <name type="scientific">[Clostridium] asparagiforme DSM 15981</name>
    <dbReference type="NCBI Taxonomy" id="518636"/>
    <lineage>
        <taxon>Bacteria</taxon>
        <taxon>Bacillati</taxon>
        <taxon>Bacillota</taxon>
        <taxon>Clostridia</taxon>
        <taxon>Lachnospirales</taxon>
        <taxon>Lachnospiraceae</taxon>
        <taxon>Enterocloster</taxon>
    </lineage>
</organism>
<keyword evidence="1" id="KW-1133">Transmembrane helix</keyword>
<evidence type="ECO:0000313" key="4">
    <source>
        <dbReference type="Proteomes" id="UP000004756"/>
    </source>
</evidence>
<proteinExistence type="predicted"/>
<dbReference type="HOGENOM" id="CLU_743359_0_0_9"/>
<dbReference type="Proteomes" id="UP000004756">
    <property type="component" value="Unassembled WGS sequence"/>
</dbReference>
<evidence type="ECO:0008006" key="5">
    <source>
        <dbReference type="Google" id="ProtNLM"/>
    </source>
</evidence>
<evidence type="ECO:0000256" key="1">
    <source>
        <dbReference type="SAM" id="Phobius"/>
    </source>
</evidence>
<evidence type="ECO:0000313" key="3">
    <source>
        <dbReference type="EMBL" id="EEG51345.1"/>
    </source>
</evidence>
<reference evidence="3 4" key="1">
    <citation type="submission" date="2009-01" db="EMBL/GenBank/DDBJ databases">
        <authorList>
            <person name="Fulton L."/>
            <person name="Clifton S."/>
            <person name="Fulton B."/>
            <person name="Xu J."/>
            <person name="Minx P."/>
            <person name="Pepin K.H."/>
            <person name="Johnson M."/>
            <person name="Bhonagiri V."/>
            <person name="Nash W.E."/>
            <person name="Mardis E.R."/>
            <person name="Wilson R.K."/>
        </authorList>
    </citation>
    <scope>NUCLEOTIDE SEQUENCE [LARGE SCALE GENOMIC DNA]</scope>
    <source>
        <strain evidence="3 4">DSM 15981</strain>
    </source>
</reference>
<keyword evidence="2" id="KW-0732">Signal</keyword>
<keyword evidence="1" id="KW-0472">Membrane</keyword>
<protein>
    <recommendedName>
        <fullName evidence="5">Pilin isopeptide linkage domain protein</fullName>
    </recommendedName>
</protein>
<sequence length="367" mass="41084">MQRAGDEDMKKCLLCVLSAVLIAAALPVSAYGYPETALPDTASWETAPEGFDAGELERELRERMGAGEDTGDMDILPEVSAELMDQMAQMQSIIHPVPKIRWDEGESMVYYTLPNEEYFSSSIPNGMLTTRPVTFLPMKNARTTVYRSGMKITPAEDGVYGQPGNYRINLLVLPGGGQNGDSSLYEIDFYFSIIPEVSSQVSLLTAPEGFYIDRLERDQTALKPENPRWHFLSRDGAYRVRFVHEKLDGMTFETAFVRDTKAPLLSFDPAPDRYAMNRTVHVAVDDPAAAVEMYYNGKPVSMVLSTLEIGGNYQYRLTDSAGNERYYAIKMADRFRMPGPGTIMITCLALAGAAAWLIYQRRHPRFL</sequence>
<name>C0DBH0_9FIRM</name>
<gene>
    <name evidence="3" type="ORF">CLOSTASPAR_06625</name>
</gene>
<evidence type="ECO:0000256" key="2">
    <source>
        <dbReference type="SAM" id="SignalP"/>
    </source>
</evidence>
<feature type="signal peptide" evidence="2">
    <location>
        <begin position="1"/>
        <end position="30"/>
    </location>
</feature>
<feature type="transmembrane region" description="Helical" evidence="1">
    <location>
        <begin position="341"/>
        <end position="359"/>
    </location>
</feature>
<dbReference type="AlphaFoldDB" id="C0DBH0"/>
<keyword evidence="4" id="KW-1185">Reference proteome</keyword>